<evidence type="ECO:0000256" key="1">
    <source>
        <dbReference type="SAM" id="MobiDB-lite"/>
    </source>
</evidence>
<feature type="compositionally biased region" description="Low complexity" evidence="1">
    <location>
        <begin position="305"/>
        <end position="328"/>
    </location>
</feature>
<proteinExistence type="predicted"/>
<feature type="compositionally biased region" description="Polar residues" evidence="1">
    <location>
        <begin position="76"/>
        <end position="87"/>
    </location>
</feature>
<organism evidence="2 3">
    <name type="scientific">Peronospora matthiolae</name>
    <dbReference type="NCBI Taxonomy" id="2874970"/>
    <lineage>
        <taxon>Eukaryota</taxon>
        <taxon>Sar</taxon>
        <taxon>Stramenopiles</taxon>
        <taxon>Oomycota</taxon>
        <taxon>Peronosporomycetes</taxon>
        <taxon>Peronosporales</taxon>
        <taxon>Peronosporaceae</taxon>
        <taxon>Peronospora</taxon>
    </lineage>
</organism>
<dbReference type="EMBL" id="CAKLBY020000003">
    <property type="protein sequence ID" value="CAK7891155.1"/>
    <property type="molecule type" value="Genomic_DNA"/>
</dbReference>
<feature type="compositionally biased region" description="Polar residues" evidence="1">
    <location>
        <begin position="345"/>
        <end position="358"/>
    </location>
</feature>
<accession>A0AAV1SXI0</accession>
<feature type="region of interest" description="Disordered" evidence="1">
    <location>
        <begin position="1"/>
        <end position="358"/>
    </location>
</feature>
<feature type="compositionally biased region" description="Low complexity" evidence="1">
    <location>
        <begin position="197"/>
        <end position="235"/>
    </location>
</feature>
<protein>
    <submittedName>
        <fullName evidence="2">Uncharacterized protein</fullName>
    </submittedName>
</protein>
<evidence type="ECO:0000313" key="3">
    <source>
        <dbReference type="Proteomes" id="UP001162060"/>
    </source>
</evidence>
<feature type="compositionally biased region" description="Polar residues" evidence="1">
    <location>
        <begin position="8"/>
        <end position="21"/>
    </location>
</feature>
<reference evidence="2" key="1">
    <citation type="submission" date="2024-01" db="EMBL/GenBank/DDBJ databases">
        <authorList>
            <person name="Webb A."/>
        </authorList>
    </citation>
    <scope>NUCLEOTIDE SEQUENCE</scope>
    <source>
        <strain evidence="2">Pm1</strain>
    </source>
</reference>
<evidence type="ECO:0000313" key="2">
    <source>
        <dbReference type="EMBL" id="CAK7891155.1"/>
    </source>
</evidence>
<feature type="compositionally biased region" description="Low complexity" evidence="1">
    <location>
        <begin position="53"/>
        <end position="62"/>
    </location>
</feature>
<name>A0AAV1SXI0_9STRA</name>
<comment type="caution">
    <text evidence="2">The sequence shown here is derived from an EMBL/GenBank/DDBJ whole genome shotgun (WGS) entry which is preliminary data.</text>
</comment>
<dbReference type="Proteomes" id="UP001162060">
    <property type="component" value="Unassembled WGS sequence"/>
</dbReference>
<sequence>MLRKSVCSGPSSSSRNITQLTKFPPIKRLRSQRVVLAMTSKAPPQQMEEEETAAAAAAAAPEETQEQDHDQEKNGGVSQEQPPTSQDPETKDMATSEAKVKTAATGANKHTRINATPREHKDETAEGAAASSSPDKDEPMDNCAASTTTETAPGPALAAATKRKLNAQEPQSASVEDKDHGKTKKARSQVHTESVGTTTTRPVKTKTAFAFARPTASSARRTAAVAQNQAQVKATPVMRKMVQSKKRAPAEEAQRLSTPVATRTSDKAARAHFSYTPYTGPLPPLTVESSFAPKNGQGLDRGMRSASPAQSKVAAAARKSRPASAKKSTLSGKENCGVHTEDVAASSSQASIEPSRTG</sequence>
<dbReference type="AlphaFoldDB" id="A0AAV1SXI0"/>
<gene>
    <name evidence="2" type="ORF">PM001_LOCUS126</name>
</gene>
<feature type="compositionally biased region" description="Basic and acidic residues" evidence="1">
    <location>
        <begin position="88"/>
        <end position="100"/>
    </location>
</feature>